<dbReference type="InterPro" id="IPR015890">
    <property type="entry name" value="Chorismate_C"/>
</dbReference>
<comment type="caution">
    <text evidence="7">The sequence shown here is derived from an EMBL/GenBank/DDBJ whole genome shotgun (WGS) entry which is preliminary data.</text>
</comment>
<feature type="binding site" evidence="4">
    <location>
        <position position="320"/>
    </location>
    <ligand>
        <name>Mg(2+)</name>
        <dbReference type="ChEBI" id="CHEBI:18420"/>
    </ligand>
</feature>
<feature type="region of interest" description="Disordered" evidence="5">
    <location>
        <begin position="1"/>
        <end position="27"/>
    </location>
</feature>
<proteinExistence type="inferred from homology"/>
<feature type="domain" description="Chorismate-utilising enzyme C-terminal" evidence="6">
    <location>
        <begin position="206"/>
        <end position="459"/>
    </location>
</feature>
<gene>
    <name evidence="4" type="primary">menF</name>
    <name evidence="7" type="ORF">C8P63_104202</name>
</gene>
<sequence>MGGTTVSTMKQLDNLSGLKEGAARARRENRPVLVSRTAGIPSLDPLSFFASGARWGARNFWSDPDRELTLVGVGAAWRAEAVPMEDRYRAVEREWEELLANAVREPADPPRGAGPLLLGGFSFDPLRTETPLWEGFSEASFILPRFMLSVRKERCLLTVNARVEPGDDPEEMAEALAEEEEELIRTAATLSVAPSPSSYDAFEVEPERWKESVSEAARHIREENLEKVVLARELRLRSEEPFAAAVILKRLQQRQPGSFLFAMERSDACFLGASPERLVKKDDDRLYSTCLAGTAARGATPEEDRKRGEELLADPKNREEHAVVVHMIAEAFREGCGEVRVPDTPTLYRVRDVQHLFTPVEGRSKPDTTLLAMVRRLHPTPAMGGYPQQAALDRIRETEGMDRGWYAAPLGWLDFRGDGEFICGIRSGLLRGRTASLFAGCGIVGDSDPDSEYEETRMKFRPMLSALGGEGR</sequence>
<evidence type="ECO:0000313" key="8">
    <source>
        <dbReference type="Proteomes" id="UP000244240"/>
    </source>
</evidence>
<dbReference type="InterPro" id="IPR005801">
    <property type="entry name" value="ADC_synthase"/>
</dbReference>
<name>A0A2T6C4X1_9BACL</name>
<feature type="active site" description="Proton acceptor" evidence="4">
    <location>
        <position position="227"/>
    </location>
</feature>
<keyword evidence="4" id="KW-0474">Menaquinone biosynthesis</keyword>
<keyword evidence="4" id="KW-0460">Magnesium</keyword>
<dbReference type="UniPathway" id="UPA00079"/>
<evidence type="ECO:0000313" key="7">
    <source>
        <dbReference type="EMBL" id="PTX63355.1"/>
    </source>
</evidence>
<keyword evidence="8" id="KW-1185">Reference proteome</keyword>
<evidence type="ECO:0000256" key="4">
    <source>
        <dbReference type="HAMAP-Rule" id="MF_01935"/>
    </source>
</evidence>
<dbReference type="InterPro" id="IPR034681">
    <property type="entry name" value="MenF"/>
</dbReference>
<dbReference type="HAMAP" id="MF_01935">
    <property type="entry name" value="MenF"/>
    <property type="match status" value="1"/>
</dbReference>
<keyword evidence="3 4" id="KW-0413">Isomerase</keyword>
<dbReference type="UniPathway" id="UPA01057">
    <property type="reaction ID" value="UER00163"/>
</dbReference>
<protein>
    <recommendedName>
        <fullName evidence="4">Isochorismate synthase MenF</fullName>
        <ecNumber evidence="4">5.4.4.2</ecNumber>
    </recommendedName>
    <alternativeName>
        <fullName evidence="4">Isochorismate mutase</fullName>
    </alternativeName>
</protein>
<comment type="cofactor">
    <cofactor evidence="4">
        <name>Mg(2+)</name>
        <dbReference type="ChEBI" id="CHEBI:18420"/>
    </cofactor>
</comment>
<comment type="pathway">
    <text evidence="4">Quinol/quinone metabolism; 1,4-dihydroxy-2-naphthoate biosynthesis; 1,4-dihydroxy-2-naphthoate from chorismate: step 1/7.</text>
</comment>
<dbReference type="GO" id="GO:0009234">
    <property type="term" value="P:menaquinone biosynthetic process"/>
    <property type="evidence" value="ECO:0007669"/>
    <property type="project" value="UniProtKB-UniRule"/>
</dbReference>
<dbReference type="SUPFAM" id="SSF56322">
    <property type="entry name" value="ADC synthase"/>
    <property type="match status" value="1"/>
</dbReference>
<keyword evidence="4" id="KW-0479">Metal-binding</keyword>
<feature type="compositionally biased region" description="Polar residues" evidence="5">
    <location>
        <begin position="1"/>
        <end position="14"/>
    </location>
</feature>
<evidence type="ECO:0000256" key="2">
    <source>
        <dbReference type="ARBA" id="ARBA00005297"/>
    </source>
</evidence>
<organism evidence="7 8">
    <name type="scientific">Melghirimyces profundicolus</name>
    <dbReference type="NCBI Taxonomy" id="1242148"/>
    <lineage>
        <taxon>Bacteria</taxon>
        <taxon>Bacillati</taxon>
        <taxon>Bacillota</taxon>
        <taxon>Bacilli</taxon>
        <taxon>Bacillales</taxon>
        <taxon>Thermoactinomycetaceae</taxon>
        <taxon>Melghirimyces</taxon>
    </lineage>
</organism>
<dbReference type="InterPro" id="IPR004561">
    <property type="entry name" value="IsoChor_synthase"/>
</dbReference>
<evidence type="ECO:0000259" key="6">
    <source>
        <dbReference type="Pfam" id="PF00425"/>
    </source>
</evidence>
<dbReference type="Pfam" id="PF00425">
    <property type="entry name" value="Chorismate_bind"/>
    <property type="match status" value="1"/>
</dbReference>
<comment type="similarity">
    <text evidence="2 4">Belongs to the isochorismate synthase family.</text>
</comment>
<dbReference type="PANTHER" id="PTHR42839:SF1">
    <property type="entry name" value="ISOCHORISMATE SYNTHASE MENF"/>
    <property type="match status" value="1"/>
</dbReference>
<comment type="catalytic activity">
    <reaction evidence="1 4">
        <text>chorismate = isochorismate</text>
        <dbReference type="Rhea" id="RHEA:18985"/>
        <dbReference type="ChEBI" id="CHEBI:29748"/>
        <dbReference type="ChEBI" id="CHEBI:29780"/>
        <dbReference type="EC" id="5.4.4.2"/>
    </reaction>
</comment>
<reference evidence="7 8" key="1">
    <citation type="submission" date="2018-04" db="EMBL/GenBank/DDBJ databases">
        <title>Genomic Encyclopedia of Archaeal and Bacterial Type Strains, Phase II (KMG-II): from individual species to whole genera.</title>
        <authorList>
            <person name="Goeker M."/>
        </authorList>
    </citation>
    <scope>NUCLEOTIDE SEQUENCE [LARGE SCALE GENOMIC DNA]</scope>
    <source>
        <strain evidence="7 8">DSM 45787</strain>
    </source>
</reference>
<dbReference type="Gene3D" id="3.60.120.10">
    <property type="entry name" value="Anthranilate synthase"/>
    <property type="match status" value="1"/>
</dbReference>
<comment type="function">
    <text evidence="4">Catalyzes the conversion of chorismate to isochorismate.</text>
</comment>
<evidence type="ECO:0000256" key="5">
    <source>
        <dbReference type="SAM" id="MobiDB-lite"/>
    </source>
</evidence>
<dbReference type="EMBL" id="QBKR01000004">
    <property type="protein sequence ID" value="PTX63355.1"/>
    <property type="molecule type" value="Genomic_DNA"/>
</dbReference>
<feature type="binding site" evidence="4">
    <location>
        <position position="455"/>
    </location>
    <ligand>
        <name>Mg(2+)</name>
        <dbReference type="ChEBI" id="CHEBI:18420"/>
    </ligand>
</feature>
<dbReference type="AlphaFoldDB" id="A0A2T6C4X1"/>
<accession>A0A2T6C4X1</accession>
<evidence type="ECO:0000256" key="1">
    <source>
        <dbReference type="ARBA" id="ARBA00000799"/>
    </source>
</evidence>
<comment type="pathway">
    <text evidence="4">Quinol/quinone metabolism; menaquinone biosynthesis.</text>
</comment>
<dbReference type="GO" id="GO:0000287">
    <property type="term" value="F:magnesium ion binding"/>
    <property type="evidence" value="ECO:0007669"/>
    <property type="project" value="UniProtKB-UniRule"/>
</dbReference>
<dbReference type="EC" id="5.4.4.2" evidence="4"/>
<evidence type="ECO:0000256" key="3">
    <source>
        <dbReference type="ARBA" id="ARBA00023235"/>
    </source>
</evidence>
<feature type="active site" description="Proton donor" evidence="4">
    <location>
        <position position="276"/>
    </location>
</feature>
<dbReference type="NCBIfam" id="TIGR00543">
    <property type="entry name" value="isochor_syn"/>
    <property type="match status" value="1"/>
</dbReference>
<dbReference type="Proteomes" id="UP000244240">
    <property type="component" value="Unassembled WGS sequence"/>
</dbReference>
<dbReference type="GO" id="GO:0009697">
    <property type="term" value="P:salicylic acid biosynthetic process"/>
    <property type="evidence" value="ECO:0007669"/>
    <property type="project" value="TreeGrafter"/>
</dbReference>
<dbReference type="GO" id="GO:0008909">
    <property type="term" value="F:isochorismate synthase activity"/>
    <property type="evidence" value="ECO:0007669"/>
    <property type="project" value="UniProtKB-UniRule"/>
</dbReference>
<dbReference type="PANTHER" id="PTHR42839">
    <property type="entry name" value="ISOCHORISMATE SYNTHASE ENTC"/>
    <property type="match status" value="1"/>
</dbReference>